<name>A0A0J7XHN6_9SPHN</name>
<dbReference type="AlphaFoldDB" id="A0A0J7XHN6"/>
<evidence type="ECO:0000313" key="1">
    <source>
        <dbReference type="EMBL" id="KMS50663.1"/>
    </source>
</evidence>
<evidence type="ECO:0000313" key="2">
    <source>
        <dbReference type="Proteomes" id="UP000052268"/>
    </source>
</evidence>
<gene>
    <name evidence="1" type="ORF">V474_06080</name>
</gene>
<sequence>MTISCGTIGKGVTLGLAGCADPPPTGFDNDHAEQIKTRANAITPANVARRVKRHQLDRIRGDCAFHGAKPTKSTP</sequence>
<organism evidence="1 2">
    <name type="scientific">Novosphingobium barchaimii LL02</name>
    <dbReference type="NCBI Taxonomy" id="1114963"/>
    <lineage>
        <taxon>Bacteria</taxon>
        <taxon>Pseudomonadati</taxon>
        <taxon>Pseudomonadota</taxon>
        <taxon>Alphaproteobacteria</taxon>
        <taxon>Sphingomonadales</taxon>
        <taxon>Sphingomonadaceae</taxon>
        <taxon>Novosphingobium</taxon>
    </lineage>
</organism>
<proteinExistence type="predicted"/>
<accession>A0A0J7XHN6</accession>
<protein>
    <submittedName>
        <fullName evidence="1">Uncharacterized protein</fullName>
    </submittedName>
</protein>
<comment type="caution">
    <text evidence="1">The sequence shown here is derived from an EMBL/GenBank/DDBJ whole genome shotgun (WGS) entry which is preliminary data.</text>
</comment>
<reference evidence="1 2" key="1">
    <citation type="journal article" date="2015" name="G3 (Bethesda)">
        <title>Insights into Ongoing Evolution of the Hexachlorocyclohexane Catabolic Pathway from Comparative Genomics of Ten Sphingomonadaceae Strains.</title>
        <authorList>
            <person name="Pearce S.L."/>
            <person name="Oakeshott J.G."/>
            <person name="Pandey G."/>
        </authorList>
    </citation>
    <scope>NUCLEOTIDE SEQUENCE [LARGE SCALE GENOMIC DNA]</scope>
    <source>
        <strain evidence="1 2">LL02</strain>
    </source>
</reference>
<dbReference type="EMBL" id="JACU01000015">
    <property type="protein sequence ID" value="KMS50663.1"/>
    <property type="molecule type" value="Genomic_DNA"/>
</dbReference>
<dbReference type="Proteomes" id="UP000052268">
    <property type="component" value="Unassembled WGS sequence"/>
</dbReference>
<keyword evidence="2" id="KW-1185">Reference proteome</keyword>